<dbReference type="Proteomes" id="UP000784294">
    <property type="component" value="Unassembled WGS sequence"/>
</dbReference>
<evidence type="ECO:0000313" key="2">
    <source>
        <dbReference type="EMBL" id="VEL24072.1"/>
    </source>
</evidence>
<evidence type="ECO:0000313" key="3">
    <source>
        <dbReference type="Proteomes" id="UP000784294"/>
    </source>
</evidence>
<proteinExistence type="predicted"/>
<feature type="compositionally biased region" description="Low complexity" evidence="1">
    <location>
        <begin position="96"/>
        <end position="108"/>
    </location>
</feature>
<reference evidence="2" key="1">
    <citation type="submission" date="2018-11" db="EMBL/GenBank/DDBJ databases">
        <authorList>
            <consortium name="Pathogen Informatics"/>
        </authorList>
    </citation>
    <scope>NUCLEOTIDE SEQUENCE</scope>
</reference>
<feature type="region of interest" description="Disordered" evidence="1">
    <location>
        <begin position="96"/>
        <end position="153"/>
    </location>
</feature>
<dbReference type="EMBL" id="CAAALY010065691">
    <property type="protein sequence ID" value="VEL24072.1"/>
    <property type="molecule type" value="Genomic_DNA"/>
</dbReference>
<gene>
    <name evidence="2" type="ORF">PXEA_LOCUS17512</name>
</gene>
<accession>A0A448WZD3</accession>
<feature type="region of interest" description="Disordered" evidence="1">
    <location>
        <begin position="184"/>
        <end position="228"/>
    </location>
</feature>
<feature type="compositionally biased region" description="Acidic residues" evidence="1">
    <location>
        <begin position="125"/>
        <end position="147"/>
    </location>
</feature>
<feature type="compositionally biased region" description="Polar residues" evidence="1">
    <location>
        <begin position="213"/>
        <end position="228"/>
    </location>
</feature>
<name>A0A448WZD3_9PLAT</name>
<evidence type="ECO:0000256" key="1">
    <source>
        <dbReference type="SAM" id="MobiDB-lite"/>
    </source>
</evidence>
<protein>
    <submittedName>
        <fullName evidence="2">Uncharacterized protein</fullName>
    </submittedName>
</protein>
<feature type="region of interest" description="Disordered" evidence="1">
    <location>
        <begin position="1"/>
        <end position="44"/>
    </location>
</feature>
<keyword evidence="3" id="KW-1185">Reference proteome</keyword>
<organism evidence="2 3">
    <name type="scientific">Protopolystoma xenopodis</name>
    <dbReference type="NCBI Taxonomy" id="117903"/>
    <lineage>
        <taxon>Eukaryota</taxon>
        <taxon>Metazoa</taxon>
        <taxon>Spiralia</taxon>
        <taxon>Lophotrochozoa</taxon>
        <taxon>Platyhelminthes</taxon>
        <taxon>Monogenea</taxon>
        <taxon>Polyopisthocotylea</taxon>
        <taxon>Polystomatidea</taxon>
        <taxon>Polystomatidae</taxon>
        <taxon>Protopolystoma</taxon>
    </lineage>
</organism>
<sequence>MSRFSGKPVKKVGLGQTTVKRPILSGAKQRVPINPVPSWPETTVSSIGPTTSFVNNISIGGGDDKSTTYPVVPLMQIWSSLEDRLRADLDAAEAWSSDGDSVSSSSGDEQLGARPVISPHASPPDNDDHDPNDVTSYEEPENDEMEAREENDKYKSCYFTTGVTPSPAPKSILSHICATQKKLTISQTTEQDSEEEQGTGSKGDGKVRLSILNGGSLNRQRNSAHLLR</sequence>
<dbReference type="AlphaFoldDB" id="A0A448WZD3"/>
<comment type="caution">
    <text evidence="2">The sequence shown here is derived from an EMBL/GenBank/DDBJ whole genome shotgun (WGS) entry which is preliminary data.</text>
</comment>